<dbReference type="Proteomes" id="UP000324701">
    <property type="component" value="Unassembled WGS sequence"/>
</dbReference>
<gene>
    <name evidence="1" type="ORF">F0Q45_25475</name>
</gene>
<reference evidence="1 2" key="1">
    <citation type="submission" date="2019-09" db="EMBL/GenBank/DDBJ databases">
        <title>Report of infection by Mycobacterium simiae a patient suffering from pulmonary tuberculosis.</title>
        <authorList>
            <person name="Mohanty P.S."/>
            <person name="Bansal A.K."/>
            <person name="Singh H."/>
            <person name="Sharma S."/>
            <person name="Patil S.A."/>
            <person name="Upadhaya P."/>
            <person name="Singh P.K."/>
            <person name="Kumar D."/>
            <person name="Kumar S."/>
            <person name="Singh R.K."/>
            <person name="Chaudhary B."/>
        </authorList>
    </citation>
    <scope>NUCLEOTIDE SEQUENCE [LARGE SCALE GENOMIC DNA]</scope>
    <source>
        <strain evidence="1 2">JAL-560-SIM</strain>
    </source>
</reference>
<dbReference type="Gene3D" id="2.60.120.620">
    <property type="entry name" value="q2cbj1_9rhob like domain"/>
    <property type="match status" value="1"/>
</dbReference>
<evidence type="ECO:0000313" key="1">
    <source>
        <dbReference type="EMBL" id="KAA1243637.1"/>
    </source>
</evidence>
<dbReference type="OrthoDB" id="6681382at2"/>
<evidence type="ECO:0000313" key="2">
    <source>
        <dbReference type="Proteomes" id="UP000324701"/>
    </source>
</evidence>
<dbReference type="GO" id="GO:0051213">
    <property type="term" value="F:dioxygenase activity"/>
    <property type="evidence" value="ECO:0007669"/>
    <property type="project" value="UniProtKB-KW"/>
</dbReference>
<sequence>MAKNYSTVMPTVFEKELSDGEGIFQADRGTDLWHEVTAIKAMDGNKPAYRSSLGFDVSVTRCAA</sequence>
<keyword evidence="1" id="KW-0560">Oxidoreductase</keyword>
<dbReference type="EMBL" id="VTZN01000335">
    <property type="protein sequence ID" value="KAA1243637.1"/>
    <property type="molecule type" value="Genomic_DNA"/>
</dbReference>
<protein>
    <submittedName>
        <fullName evidence="1">2OG-Fe dioxygenase family protein</fullName>
    </submittedName>
</protein>
<keyword evidence="2" id="KW-1185">Reference proteome</keyword>
<name>A0A5B1B4F1_MYCSI</name>
<comment type="caution">
    <text evidence="1">The sequence shown here is derived from an EMBL/GenBank/DDBJ whole genome shotgun (WGS) entry which is preliminary data.</text>
</comment>
<dbReference type="AlphaFoldDB" id="A0A5B1B4F1"/>
<organism evidence="1 2">
    <name type="scientific">Mycobacterium simiae</name>
    <name type="common">Mycobacterium habana</name>
    <dbReference type="NCBI Taxonomy" id="1784"/>
    <lineage>
        <taxon>Bacteria</taxon>
        <taxon>Bacillati</taxon>
        <taxon>Actinomycetota</taxon>
        <taxon>Actinomycetes</taxon>
        <taxon>Mycobacteriales</taxon>
        <taxon>Mycobacteriaceae</taxon>
        <taxon>Mycobacterium</taxon>
        <taxon>Mycobacterium simiae complex</taxon>
    </lineage>
</organism>
<keyword evidence="1" id="KW-0223">Dioxygenase</keyword>
<accession>A0A5B1B4F1</accession>
<proteinExistence type="predicted"/>